<accession>A0ABW6UH07</accession>
<keyword evidence="3" id="KW-1185">Reference proteome</keyword>
<dbReference type="EMBL" id="JBIAWJ010000006">
    <property type="protein sequence ID" value="MFF4522716.1"/>
    <property type="molecule type" value="Genomic_DNA"/>
</dbReference>
<evidence type="ECO:0000256" key="1">
    <source>
        <dbReference type="SAM" id="Phobius"/>
    </source>
</evidence>
<dbReference type="RefSeq" id="WP_387886660.1">
    <property type="nucleotide sequence ID" value="NZ_JBIAWJ010000006.1"/>
</dbReference>
<name>A0ABW6UH07_9ACTN</name>
<dbReference type="Proteomes" id="UP001602058">
    <property type="component" value="Unassembled WGS sequence"/>
</dbReference>
<evidence type="ECO:0000313" key="2">
    <source>
        <dbReference type="EMBL" id="MFF4522716.1"/>
    </source>
</evidence>
<feature type="transmembrane region" description="Helical" evidence="1">
    <location>
        <begin position="12"/>
        <end position="36"/>
    </location>
</feature>
<reference evidence="2 3" key="1">
    <citation type="submission" date="2024-10" db="EMBL/GenBank/DDBJ databases">
        <title>The Natural Products Discovery Center: Release of the First 8490 Sequenced Strains for Exploring Actinobacteria Biosynthetic Diversity.</title>
        <authorList>
            <person name="Kalkreuter E."/>
            <person name="Kautsar S.A."/>
            <person name="Yang D."/>
            <person name="Bader C.D."/>
            <person name="Teijaro C.N."/>
            <person name="Fluegel L."/>
            <person name="Davis C.M."/>
            <person name="Simpson J.R."/>
            <person name="Lauterbach L."/>
            <person name="Steele A.D."/>
            <person name="Gui C."/>
            <person name="Meng S."/>
            <person name="Li G."/>
            <person name="Viehrig K."/>
            <person name="Ye F."/>
            <person name="Su P."/>
            <person name="Kiefer A.F."/>
            <person name="Nichols A."/>
            <person name="Cepeda A.J."/>
            <person name="Yan W."/>
            <person name="Fan B."/>
            <person name="Jiang Y."/>
            <person name="Adhikari A."/>
            <person name="Zheng C.-J."/>
            <person name="Schuster L."/>
            <person name="Cowan T.M."/>
            <person name="Smanski M.J."/>
            <person name="Chevrette M.G."/>
            <person name="De Carvalho L.P.S."/>
            <person name="Shen B."/>
        </authorList>
    </citation>
    <scope>NUCLEOTIDE SEQUENCE [LARGE SCALE GENOMIC DNA]</scope>
    <source>
        <strain evidence="2 3">NPDC001390</strain>
    </source>
</reference>
<keyword evidence="1" id="KW-0472">Membrane</keyword>
<sequence length="172" mass="19071">MLGERGLMDQGLAAVLGAFVGALASGGGAYVSGVYAKREQKKQARRGVYHALLYELSEVQARMQNLQDLMFYGPPDEADAEEIRAGLEEVARGASRLRGLETGVRLEGPDSVSVPASEARQFISGMWARMKFAHSGDLDRDQFWHMKETIDHDYSALGERIEHIHTQAKRHL</sequence>
<keyword evidence="1" id="KW-1133">Transmembrane helix</keyword>
<organism evidence="2 3">
    <name type="scientific">Streptomyces bluensis</name>
    <dbReference type="NCBI Taxonomy" id="33897"/>
    <lineage>
        <taxon>Bacteria</taxon>
        <taxon>Bacillati</taxon>
        <taxon>Actinomycetota</taxon>
        <taxon>Actinomycetes</taxon>
        <taxon>Kitasatosporales</taxon>
        <taxon>Streptomycetaceae</taxon>
        <taxon>Streptomyces</taxon>
    </lineage>
</organism>
<evidence type="ECO:0000313" key="3">
    <source>
        <dbReference type="Proteomes" id="UP001602058"/>
    </source>
</evidence>
<gene>
    <name evidence="2" type="ORF">ACFY1D_15025</name>
</gene>
<comment type="caution">
    <text evidence="2">The sequence shown here is derived from an EMBL/GenBank/DDBJ whole genome shotgun (WGS) entry which is preliminary data.</text>
</comment>
<protein>
    <submittedName>
        <fullName evidence="2">Uncharacterized protein</fullName>
    </submittedName>
</protein>
<proteinExistence type="predicted"/>
<keyword evidence="1" id="KW-0812">Transmembrane</keyword>